<keyword evidence="4" id="KW-0547">Nucleotide-binding</keyword>
<dbReference type="GO" id="GO:0003678">
    <property type="term" value="F:DNA helicase activity"/>
    <property type="evidence" value="ECO:0007669"/>
    <property type="project" value="UniProtKB-EC"/>
</dbReference>
<dbReference type="InterPro" id="IPR007694">
    <property type="entry name" value="DNA_helicase_DnaB-like_C"/>
</dbReference>
<evidence type="ECO:0000256" key="4">
    <source>
        <dbReference type="ARBA" id="ARBA00022741"/>
    </source>
</evidence>
<comment type="catalytic activity">
    <reaction evidence="11">
        <text>ATP + H2O = ADP + phosphate + H(+)</text>
        <dbReference type="Rhea" id="RHEA:13065"/>
        <dbReference type="ChEBI" id="CHEBI:15377"/>
        <dbReference type="ChEBI" id="CHEBI:15378"/>
        <dbReference type="ChEBI" id="CHEBI:30616"/>
        <dbReference type="ChEBI" id="CHEBI:43474"/>
        <dbReference type="ChEBI" id="CHEBI:456216"/>
        <dbReference type="EC" id="5.6.2.3"/>
    </reaction>
</comment>
<evidence type="ECO:0000313" key="14">
    <source>
        <dbReference type="Proteomes" id="UP001264519"/>
    </source>
</evidence>
<dbReference type="InterPro" id="IPR036185">
    <property type="entry name" value="DNA_heli_DnaB-like_N_sf"/>
</dbReference>
<keyword evidence="9" id="KW-0413">Isomerase</keyword>
<dbReference type="Gene3D" id="1.10.860.10">
    <property type="entry name" value="DNAb Helicase, Chain A"/>
    <property type="match status" value="1"/>
</dbReference>
<evidence type="ECO:0000256" key="11">
    <source>
        <dbReference type="ARBA" id="ARBA00048954"/>
    </source>
</evidence>
<dbReference type="InterPro" id="IPR027417">
    <property type="entry name" value="P-loop_NTPase"/>
</dbReference>
<dbReference type="InterPro" id="IPR007693">
    <property type="entry name" value="DNA_helicase_DnaB-like_N"/>
</dbReference>
<sequence length="449" mass="49771">MTMLYSQDAELSVIGAAMLENDQVADLAEIVRPDDFYLAQHRTVWGGIINLARDGKPCDLVTLGDHLEANGLMGSVGTLGDLAEIARAVPVASNAIHYADVVADLAQRRQLLGTLPDAEQRIADRGVDTADLITELQGRLESLRRSSRDRLMRAAEYLDHDFITPFDLRYSGQEESMGLSYGLRDLDEATMGMKPGELVVVGGRPSMGKTAFMMNSLRAALGGQAPVLIESLEMKRPALFNRLVAGIGDIPIAALRDPRGHEDRIDEYMARMAYPISQINSADLYINHETPRTISQIRAQAKEIHDRHGRVGLVMIDYLGKVKVEGNHKRHDLGIEEVVAGAKSIAKEFDCPVMLLSQLNRSLEQRPNKRPNMGDLKDSSAIEQEADTILFLYRDEVYHPDNPDNKGLAEIIIGKQREGVTDTVHVVSRLSHARFEDLAPKRYAEELES</sequence>
<evidence type="ECO:0000313" key="13">
    <source>
        <dbReference type="EMBL" id="MDR5867950.1"/>
    </source>
</evidence>
<keyword evidence="3" id="KW-0235">DNA replication</keyword>
<evidence type="ECO:0000256" key="6">
    <source>
        <dbReference type="ARBA" id="ARBA00022806"/>
    </source>
</evidence>
<dbReference type="RefSeq" id="WP_309653531.1">
    <property type="nucleotide sequence ID" value="NZ_JARWAK010000013.1"/>
</dbReference>
<organism evidence="13 14">
    <name type="scientific">Halomonas koreensis</name>
    <dbReference type="NCBI Taxonomy" id="245385"/>
    <lineage>
        <taxon>Bacteria</taxon>
        <taxon>Pseudomonadati</taxon>
        <taxon>Pseudomonadota</taxon>
        <taxon>Gammaproteobacteria</taxon>
        <taxon>Oceanospirillales</taxon>
        <taxon>Halomonadaceae</taxon>
        <taxon>Halomonas</taxon>
    </lineage>
</organism>
<accession>A0ABU1G4W3</accession>
<dbReference type="EMBL" id="JARWAK010000013">
    <property type="protein sequence ID" value="MDR5867950.1"/>
    <property type="molecule type" value="Genomic_DNA"/>
</dbReference>
<dbReference type="SUPFAM" id="SSF52540">
    <property type="entry name" value="P-loop containing nucleoside triphosphate hydrolases"/>
    <property type="match status" value="1"/>
</dbReference>
<evidence type="ECO:0000256" key="3">
    <source>
        <dbReference type="ARBA" id="ARBA00022705"/>
    </source>
</evidence>
<comment type="caution">
    <text evidence="13">The sequence shown here is derived from an EMBL/GenBank/DDBJ whole genome shotgun (WGS) entry which is preliminary data.</text>
</comment>
<gene>
    <name evidence="13" type="ORF">QC818_14250</name>
</gene>
<evidence type="ECO:0000256" key="9">
    <source>
        <dbReference type="ARBA" id="ARBA00023235"/>
    </source>
</evidence>
<protein>
    <recommendedName>
        <fullName evidence="10">DNA 5'-3' helicase</fullName>
        <ecNumber evidence="10">5.6.2.3</ecNumber>
    </recommendedName>
</protein>
<dbReference type="PANTHER" id="PTHR30153:SF2">
    <property type="entry name" value="REPLICATIVE DNA HELICASE"/>
    <property type="match status" value="1"/>
</dbReference>
<dbReference type="GO" id="GO:0016787">
    <property type="term" value="F:hydrolase activity"/>
    <property type="evidence" value="ECO:0007669"/>
    <property type="project" value="UniProtKB-KW"/>
</dbReference>
<dbReference type="PANTHER" id="PTHR30153">
    <property type="entry name" value="REPLICATIVE DNA HELICASE DNAB"/>
    <property type="match status" value="1"/>
</dbReference>
<evidence type="ECO:0000256" key="10">
    <source>
        <dbReference type="ARBA" id="ARBA00044969"/>
    </source>
</evidence>
<dbReference type="PROSITE" id="PS51199">
    <property type="entry name" value="SF4_HELICASE"/>
    <property type="match status" value="1"/>
</dbReference>
<keyword evidence="6 13" id="KW-0347">Helicase</keyword>
<evidence type="ECO:0000256" key="1">
    <source>
        <dbReference type="ARBA" id="ARBA00008428"/>
    </source>
</evidence>
<comment type="similarity">
    <text evidence="1">Belongs to the helicase family. DnaB subfamily.</text>
</comment>
<name>A0ABU1G4W3_9GAMM</name>
<proteinExistence type="inferred from homology"/>
<keyword evidence="5 13" id="KW-0378">Hydrolase</keyword>
<evidence type="ECO:0000259" key="12">
    <source>
        <dbReference type="PROSITE" id="PS51199"/>
    </source>
</evidence>
<dbReference type="Proteomes" id="UP001264519">
    <property type="component" value="Unassembled WGS sequence"/>
</dbReference>
<keyword evidence="7" id="KW-0067">ATP-binding</keyword>
<evidence type="ECO:0000256" key="8">
    <source>
        <dbReference type="ARBA" id="ARBA00023125"/>
    </source>
</evidence>
<dbReference type="EC" id="5.6.2.3" evidence="10"/>
<dbReference type="CDD" id="cd00984">
    <property type="entry name" value="DnaB_C"/>
    <property type="match status" value="1"/>
</dbReference>
<keyword evidence="2" id="KW-0639">Primosome</keyword>
<dbReference type="Pfam" id="PF03796">
    <property type="entry name" value="DnaB_C"/>
    <property type="match status" value="1"/>
</dbReference>
<evidence type="ECO:0000256" key="7">
    <source>
        <dbReference type="ARBA" id="ARBA00022840"/>
    </source>
</evidence>
<dbReference type="Gene3D" id="3.40.50.300">
    <property type="entry name" value="P-loop containing nucleotide triphosphate hydrolases"/>
    <property type="match status" value="1"/>
</dbReference>
<feature type="domain" description="SF4 helicase" evidence="12">
    <location>
        <begin position="172"/>
        <end position="442"/>
    </location>
</feature>
<reference evidence="13 14" key="1">
    <citation type="submission" date="2023-04" db="EMBL/GenBank/DDBJ databases">
        <title>A long-awaited taxogenomic arrangement of the family Halomonadaceae.</title>
        <authorList>
            <person name="De La Haba R."/>
            <person name="Chuvochina M."/>
            <person name="Wittouck S."/>
            <person name="Arahal D.R."/>
            <person name="Sanchez-Porro C."/>
            <person name="Hugenholtz P."/>
            <person name="Ventosa A."/>
        </authorList>
    </citation>
    <scope>NUCLEOTIDE SEQUENCE [LARGE SCALE GENOMIC DNA]</scope>
    <source>
        <strain evidence="13 14">DSM 23530</strain>
    </source>
</reference>
<evidence type="ECO:0000256" key="2">
    <source>
        <dbReference type="ARBA" id="ARBA00022515"/>
    </source>
</evidence>
<evidence type="ECO:0000256" key="5">
    <source>
        <dbReference type="ARBA" id="ARBA00022801"/>
    </source>
</evidence>
<dbReference type="Pfam" id="PF00772">
    <property type="entry name" value="DnaB"/>
    <property type="match status" value="1"/>
</dbReference>
<keyword evidence="14" id="KW-1185">Reference proteome</keyword>
<keyword evidence="8" id="KW-0238">DNA-binding</keyword>
<dbReference type="SUPFAM" id="SSF48024">
    <property type="entry name" value="N-terminal domain of DnaB helicase"/>
    <property type="match status" value="1"/>
</dbReference>
<dbReference type="InterPro" id="IPR016136">
    <property type="entry name" value="DNA_helicase_N/primase_C"/>
</dbReference>